<evidence type="ECO:0000256" key="6">
    <source>
        <dbReference type="ARBA" id="ARBA00022801"/>
    </source>
</evidence>
<reference evidence="10 11" key="1">
    <citation type="submission" date="2019-09" db="EMBL/GenBank/DDBJ databases">
        <authorList>
            <person name="Brejova B."/>
        </authorList>
    </citation>
    <scope>NUCLEOTIDE SEQUENCE [LARGE SCALE GENOMIC DNA]</scope>
</reference>
<dbReference type="GeneID" id="43580701"/>
<dbReference type="PANTHER" id="PTHR28570:SF4">
    <property type="entry name" value="VACUOLAR AMINOPEPTIDASE 1"/>
    <property type="match status" value="1"/>
</dbReference>
<evidence type="ECO:0000256" key="1">
    <source>
        <dbReference type="ARBA" id="ARBA00001947"/>
    </source>
</evidence>
<keyword evidence="7 9" id="KW-0862">Zinc</keyword>
<dbReference type="GO" id="GO:0000324">
    <property type="term" value="C:fungal-type vacuole"/>
    <property type="evidence" value="ECO:0007669"/>
    <property type="project" value="TreeGrafter"/>
</dbReference>
<keyword evidence="11" id="KW-1185">Reference proteome</keyword>
<protein>
    <submittedName>
        <fullName evidence="10">Uncharacterized protein</fullName>
    </submittedName>
</protein>
<dbReference type="Gene3D" id="2.30.250.10">
    <property type="entry name" value="Aminopeptidase i, Domain 2"/>
    <property type="match status" value="1"/>
</dbReference>
<evidence type="ECO:0000256" key="3">
    <source>
        <dbReference type="ARBA" id="ARBA00022438"/>
    </source>
</evidence>
<dbReference type="Proteomes" id="UP000398389">
    <property type="component" value="Unassembled WGS sequence"/>
</dbReference>
<comment type="similarity">
    <text evidence="2 9">Belongs to the peptidase M18 family.</text>
</comment>
<keyword evidence="8 9" id="KW-0482">Metalloprotease</keyword>
<evidence type="ECO:0000256" key="4">
    <source>
        <dbReference type="ARBA" id="ARBA00022670"/>
    </source>
</evidence>
<gene>
    <name evidence="10" type="ORF">SAPINGB_P001881</name>
</gene>
<evidence type="ECO:0000256" key="9">
    <source>
        <dbReference type="RuleBase" id="RU004386"/>
    </source>
</evidence>
<dbReference type="PRINTS" id="PR00932">
    <property type="entry name" value="AMINO1PTASE"/>
</dbReference>
<evidence type="ECO:0000313" key="11">
    <source>
        <dbReference type="Proteomes" id="UP000398389"/>
    </source>
</evidence>
<dbReference type="SUPFAM" id="SSF53187">
    <property type="entry name" value="Zn-dependent exopeptidases"/>
    <property type="match status" value="1"/>
</dbReference>
<dbReference type="AlphaFoldDB" id="A0A5E8BGP9"/>
<dbReference type="OrthoDB" id="9880441at2759"/>
<evidence type="ECO:0000256" key="7">
    <source>
        <dbReference type="ARBA" id="ARBA00022833"/>
    </source>
</evidence>
<dbReference type="PANTHER" id="PTHR28570">
    <property type="entry name" value="ASPARTYL AMINOPEPTIDASE"/>
    <property type="match status" value="1"/>
</dbReference>
<dbReference type="GO" id="GO:0008270">
    <property type="term" value="F:zinc ion binding"/>
    <property type="evidence" value="ECO:0007669"/>
    <property type="project" value="InterPro"/>
</dbReference>
<dbReference type="Gene3D" id="3.40.630.10">
    <property type="entry name" value="Zn peptidases"/>
    <property type="match status" value="1"/>
</dbReference>
<dbReference type="GO" id="GO:0006508">
    <property type="term" value="P:proteolysis"/>
    <property type="evidence" value="ECO:0007669"/>
    <property type="project" value="UniProtKB-KW"/>
</dbReference>
<organism evidence="10 11">
    <name type="scientific">Magnusiomyces paraingens</name>
    <dbReference type="NCBI Taxonomy" id="2606893"/>
    <lineage>
        <taxon>Eukaryota</taxon>
        <taxon>Fungi</taxon>
        <taxon>Dikarya</taxon>
        <taxon>Ascomycota</taxon>
        <taxon>Saccharomycotina</taxon>
        <taxon>Dipodascomycetes</taxon>
        <taxon>Dipodascales</taxon>
        <taxon>Dipodascaceae</taxon>
        <taxon>Magnusiomyces</taxon>
    </lineage>
</organism>
<evidence type="ECO:0000313" key="10">
    <source>
        <dbReference type="EMBL" id="VVT48646.1"/>
    </source>
</evidence>
<name>A0A5E8BGP9_9ASCO</name>
<accession>A0A5E8BGP9</accession>
<sequence length="520" mass="56618">MTASLKNNPFSTQKELPPYIGANWSTLDYAYDFLSFINKNPTEFHATQYVAKVLETHGFVYLPERSSWTDVPEFVAVTAKGSGGRFYTTRNGTSLAAFVVGPDWVPGNSIGLVGAHIDAVTAKLKPVSRVETSDENGAYIRLGVAPYGGGLSPVWLDRDLGLAGRLIVKEEPEENEKEEAALGLGLGVKKTTTIKSKLINLDYPIARIPTLAPHFGDVSREAYNLETQMVPLIGLESSYGSDYDLEPSDEEKKSPIVHDHDIRLLRAVAEAADGISVGSILRAELQLYNFQPGQLGGLEREFIFAPRLDDKLCVYASLHGLLASLDETPADVVSMVAYYDDEEVGSLTRQGARGTLFQTAVERLAAHYPEGTDEGLRATYANSFFVSADTTHAVNPNFAEVYLEHHKPKLNTGITIKYNVNMANTTDSVSASLIEEVCRRTGNKWQRFHIRNDSRSGGTIGPALSAATGIKSLDVGIPQLAMHSIRATTGTQDPGLGVKFFKGFFGTWATVDEEYKAGGL</sequence>
<dbReference type="EMBL" id="CABVLU010000002">
    <property type="protein sequence ID" value="VVT48646.1"/>
    <property type="molecule type" value="Genomic_DNA"/>
</dbReference>
<keyword evidence="3 9" id="KW-0031">Aminopeptidase</keyword>
<evidence type="ECO:0000256" key="2">
    <source>
        <dbReference type="ARBA" id="ARBA00008290"/>
    </source>
</evidence>
<keyword evidence="6 9" id="KW-0378">Hydrolase</keyword>
<comment type="cofactor">
    <cofactor evidence="1">
        <name>Zn(2+)</name>
        <dbReference type="ChEBI" id="CHEBI:29105"/>
    </cofactor>
</comment>
<dbReference type="InterPro" id="IPR023358">
    <property type="entry name" value="Peptidase_M18_dom2"/>
</dbReference>
<dbReference type="Pfam" id="PF02127">
    <property type="entry name" value="Peptidase_M18"/>
    <property type="match status" value="1"/>
</dbReference>
<dbReference type="RefSeq" id="XP_031852492.1">
    <property type="nucleotide sequence ID" value="XM_031996601.1"/>
</dbReference>
<keyword evidence="4 9" id="KW-0645">Protease</keyword>
<proteinExistence type="inferred from homology"/>
<evidence type="ECO:0000256" key="8">
    <source>
        <dbReference type="ARBA" id="ARBA00023049"/>
    </source>
</evidence>
<dbReference type="GO" id="GO:0070006">
    <property type="term" value="F:metalloaminopeptidase activity"/>
    <property type="evidence" value="ECO:0007669"/>
    <property type="project" value="TreeGrafter"/>
</dbReference>
<evidence type="ECO:0000256" key="5">
    <source>
        <dbReference type="ARBA" id="ARBA00022723"/>
    </source>
</evidence>
<keyword evidence="5 9" id="KW-0479">Metal-binding</keyword>
<dbReference type="InterPro" id="IPR001948">
    <property type="entry name" value="Peptidase_M18"/>
</dbReference>
<dbReference type="CDD" id="cd05658">
    <property type="entry name" value="M18_DAP"/>
    <property type="match status" value="1"/>
</dbReference>
<dbReference type="SUPFAM" id="SSF101821">
    <property type="entry name" value="Aminopeptidase/glucanase lid domain"/>
    <property type="match status" value="1"/>
</dbReference>